<accession>A0A0J8H1Z1</accession>
<dbReference type="OrthoDB" id="6380310at2"/>
<comment type="caution">
    <text evidence="1">The sequence shown here is derived from an EMBL/GenBank/DDBJ whole genome shotgun (WGS) entry which is preliminary data.</text>
</comment>
<name>A0A0J8H1Z1_9ALTE</name>
<evidence type="ECO:0000313" key="1">
    <source>
        <dbReference type="EMBL" id="KMT67033.1"/>
    </source>
</evidence>
<sequence>MLALCNLLVACSTQQTTFSPIKPEDVIKSQAYSLEQLYSLKGQDKSWQQLLQSDDLKPLGTFTHHGSLGATVNINNDLIETGPYAHQPINAVHRHMRLHTLGNAALESTEFSKWSRWYQEDGHTQIFRLFKDEVNTSNQRKNAARVETYIPTQRWLPEPDVVREFGARFTVLKSGGCIAPHYCSIFQAKGNNVDHWSVMLRVDSDGALWFYPREDLSKRRLIAANAIGRPFDMKVLDDGLDYEMFIDGQSVGTGQWQRTQKIGFRWGIYVGRSTIPEDIIVLVTGAAMK</sequence>
<keyword evidence="2" id="KW-1185">Reference proteome</keyword>
<proteinExistence type="predicted"/>
<organism evidence="1 2">
    <name type="scientific">Catenovulum maritimum</name>
    <dbReference type="NCBI Taxonomy" id="1513271"/>
    <lineage>
        <taxon>Bacteria</taxon>
        <taxon>Pseudomonadati</taxon>
        <taxon>Pseudomonadota</taxon>
        <taxon>Gammaproteobacteria</taxon>
        <taxon>Alteromonadales</taxon>
        <taxon>Alteromonadaceae</taxon>
        <taxon>Catenovulum</taxon>
    </lineage>
</organism>
<dbReference type="STRING" id="1513271.XM47_00020"/>
<reference evidence="1 2" key="1">
    <citation type="submission" date="2015-04" db="EMBL/GenBank/DDBJ databases">
        <title>Draft Genome Sequence of the Novel Agar-Digesting Marine Bacterium Q1.</title>
        <authorList>
            <person name="Li Y."/>
            <person name="Li D."/>
            <person name="Chen G."/>
            <person name="Du Z."/>
        </authorList>
    </citation>
    <scope>NUCLEOTIDE SEQUENCE [LARGE SCALE GENOMIC DNA]</scope>
    <source>
        <strain evidence="1 2">Q1</strain>
    </source>
</reference>
<dbReference type="EMBL" id="LAZL01000001">
    <property type="protein sequence ID" value="KMT67033.1"/>
    <property type="molecule type" value="Genomic_DNA"/>
</dbReference>
<dbReference type="Proteomes" id="UP000037600">
    <property type="component" value="Unassembled WGS sequence"/>
</dbReference>
<evidence type="ECO:0000313" key="2">
    <source>
        <dbReference type="Proteomes" id="UP000037600"/>
    </source>
</evidence>
<gene>
    <name evidence="1" type="ORF">XM47_00020</name>
</gene>
<dbReference type="AlphaFoldDB" id="A0A0J8H1Z1"/>
<protein>
    <submittedName>
        <fullName evidence="1">Uncharacterized protein</fullName>
    </submittedName>
</protein>